<dbReference type="EMBL" id="CAKXAJ010008422">
    <property type="protein sequence ID" value="CAH2210844.1"/>
    <property type="molecule type" value="Genomic_DNA"/>
</dbReference>
<gene>
    <name evidence="1" type="primary">jg404</name>
    <name evidence="1" type="ORF">PAEG_LOCUS2702</name>
</gene>
<sequence>VAQAATGCARRGNDLEEDELSLGLERLRISGNNE</sequence>
<keyword evidence="2" id="KW-1185">Reference proteome</keyword>
<feature type="non-terminal residue" evidence="1">
    <location>
        <position position="1"/>
    </location>
</feature>
<protein>
    <submittedName>
        <fullName evidence="1">Jg404 protein</fullName>
    </submittedName>
</protein>
<reference evidence="1" key="1">
    <citation type="submission" date="2022-03" db="EMBL/GenBank/DDBJ databases">
        <authorList>
            <person name="Lindestad O."/>
        </authorList>
    </citation>
    <scope>NUCLEOTIDE SEQUENCE</scope>
</reference>
<accession>A0A8S4QJT4</accession>
<dbReference type="Proteomes" id="UP000838756">
    <property type="component" value="Unassembled WGS sequence"/>
</dbReference>
<proteinExistence type="predicted"/>
<comment type="caution">
    <text evidence="1">The sequence shown here is derived from an EMBL/GenBank/DDBJ whole genome shotgun (WGS) entry which is preliminary data.</text>
</comment>
<evidence type="ECO:0000313" key="1">
    <source>
        <dbReference type="EMBL" id="CAH2210844.1"/>
    </source>
</evidence>
<organism evidence="1 2">
    <name type="scientific">Pararge aegeria aegeria</name>
    <dbReference type="NCBI Taxonomy" id="348720"/>
    <lineage>
        <taxon>Eukaryota</taxon>
        <taxon>Metazoa</taxon>
        <taxon>Ecdysozoa</taxon>
        <taxon>Arthropoda</taxon>
        <taxon>Hexapoda</taxon>
        <taxon>Insecta</taxon>
        <taxon>Pterygota</taxon>
        <taxon>Neoptera</taxon>
        <taxon>Endopterygota</taxon>
        <taxon>Lepidoptera</taxon>
        <taxon>Glossata</taxon>
        <taxon>Ditrysia</taxon>
        <taxon>Papilionoidea</taxon>
        <taxon>Nymphalidae</taxon>
        <taxon>Satyrinae</taxon>
        <taxon>Satyrini</taxon>
        <taxon>Parargina</taxon>
        <taxon>Pararge</taxon>
    </lineage>
</organism>
<dbReference type="AlphaFoldDB" id="A0A8S4QJT4"/>
<evidence type="ECO:0000313" key="2">
    <source>
        <dbReference type="Proteomes" id="UP000838756"/>
    </source>
</evidence>
<name>A0A8S4QJT4_9NEOP</name>